<accession>A0AAD9QVN5</accession>
<gene>
    <name evidence="3" type="ORF">P5673_007813</name>
</gene>
<evidence type="ECO:0000313" key="3">
    <source>
        <dbReference type="EMBL" id="KAK2567921.1"/>
    </source>
</evidence>
<reference evidence="3" key="1">
    <citation type="journal article" date="2023" name="G3 (Bethesda)">
        <title>Whole genome assembly and annotation of the endangered Caribbean coral Acropora cervicornis.</title>
        <authorList>
            <person name="Selwyn J.D."/>
            <person name="Vollmer S.V."/>
        </authorList>
    </citation>
    <scope>NUCLEOTIDE SEQUENCE</scope>
    <source>
        <strain evidence="3">K2</strain>
    </source>
</reference>
<evidence type="ECO:0000256" key="2">
    <source>
        <dbReference type="SAM" id="MobiDB-lite"/>
    </source>
</evidence>
<keyword evidence="1" id="KW-0175">Coiled coil</keyword>
<proteinExistence type="predicted"/>
<feature type="region of interest" description="Disordered" evidence="2">
    <location>
        <begin position="67"/>
        <end position="133"/>
    </location>
</feature>
<feature type="compositionally biased region" description="Acidic residues" evidence="2">
    <location>
        <begin position="74"/>
        <end position="85"/>
    </location>
</feature>
<evidence type="ECO:0000313" key="4">
    <source>
        <dbReference type="Proteomes" id="UP001249851"/>
    </source>
</evidence>
<comment type="caution">
    <text evidence="3">The sequence shown here is derived from an EMBL/GenBank/DDBJ whole genome shotgun (WGS) entry which is preliminary data.</text>
</comment>
<protein>
    <submittedName>
        <fullName evidence="3">Uncharacterized protein</fullName>
    </submittedName>
</protein>
<reference evidence="3" key="2">
    <citation type="journal article" date="2023" name="Science">
        <title>Genomic signatures of disease resistance in endangered staghorn corals.</title>
        <authorList>
            <person name="Vollmer S.V."/>
            <person name="Selwyn J.D."/>
            <person name="Despard B.A."/>
            <person name="Roesel C.L."/>
        </authorList>
    </citation>
    <scope>NUCLEOTIDE SEQUENCE</scope>
    <source>
        <strain evidence="3">K2</strain>
    </source>
</reference>
<keyword evidence="4" id="KW-1185">Reference proteome</keyword>
<dbReference type="Proteomes" id="UP001249851">
    <property type="component" value="Unassembled WGS sequence"/>
</dbReference>
<feature type="coiled-coil region" evidence="1">
    <location>
        <begin position="482"/>
        <end position="516"/>
    </location>
</feature>
<name>A0AAD9QVN5_ACRCE</name>
<evidence type="ECO:0000256" key="1">
    <source>
        <dbReference type="SAM" id="Coils"/>
    </source>
</evidence>
<dbReference type="EMBL" id="JARQWQ010000013">
    <property type="protein sequence ID" value="KAK2567921.1"/>
    <property type="molecule type" value="Genomic_DNA"/>
</dbReference>
<dbReference type="AlphaFoldDB" id="A0AAD9QVN5"/>
<feature type="coiled-coil region" evidence="1">
    <location>
        <begin position="280"/>
        <end position="403"/>
    </location>
</feature>
<feature type="coiled-coil region" evidence="1">
    <location>
        <begin position="229"/>
        <end position="256"/>
    </location>
</feature>
<organism evidence="3 4">
    <name type="scientific">Acropora cervicornis</name>
    <name type="common">Staghorn coral</name>
    <dbReference type="NCBI Taxonomy" id="6130"/>
    <lineage>
        <taxon>Eukaryota</taxon>
        <taxon>Metazoa</taxon>
        <taxon>Cnidaria</taxon>
        <taxon>Anthozoa</taxon>
        <taxon>Hexacorallia</taxon>
        <taxon>Scleractinia</taxon>
        <taxon>Astrocoeniina</taxon>
        <taxon>Acroporidae</taxon>
        <taxon>Acropora</taxon>
    </lineage>
</organism>
<feature type="region of interest" description="Disordered" evidence="2">
    <location>
        <begin position="529"/>
        <end position="567"/>
    </location>
</feature>
<feature type="compositionally biased region" description="Basic and acidic residues" evidence="2">
    <location>
        <begin position="86"/>
        <end position="96"/>
    </location>
</feature>
<sequence>MSQKSSEDGEYVELKQTAKSDELIRLSERWRREPSKDGELMNFFERERSELEMYFDYKMQQLLRGNSSQIERDASEEELMEETLESEGKDLKDQFRLKPMRPTQKLRRGGENPGRESGTNYGENIEGTIQKGENEKQKIDLTVKNDESQLGCYFNFRLEDAERSLETLRDEFKDIVAQTGKFMMQEDGIQSAEPGGRLEKMFRKSVAQKKNEAVRGKLEVAKSKKGSQLENLIARLSKTEENLESLQTELTKRKESEKDSRRLIEDVEEKLNSEYEIKLRNEILREKEEYTRVKMEMEERLRKQKHDFEERLNLQLNNAETRLTTLNAEVQQKDRMEKENRDTIIKLEGKLQEERQLRHIAERELKLKKAECSLEESLNRNGNERLRNEVVGLREVIRQKDKEMTNLRKIIERELHRDKERFECIDGIDGKDMMECSHEGVQGRAIMFPEEVKESTQENTRRIQDKGKVMDKDLIAIDTEGLEVKRFEFDGLRREIEEKNKEIDRLLSIKQNNELKILSLARRLEKRAKGDSKGANSIRRRHIKKVVSPELSNKTSSDDGDRQSARNSWNHEGSLLEYEADTLIADGRNTVEERRKILIFVTFEKPDEQGILGLLNSVFPRQKVTPTIRVLLT</sequence>